<comment type="caution">
    <text evidence="2">The sequence shown here is derived from an EMBL/GenBank/DDBJ whole genome shotgun (WGS) entry which is preliminary data.</text>
</comment>
<protein>
    <submittedName>
        <fullName evidence="2">Membrane protein</fullName>
    </submittedName>
</protein>
<name>A0A9P2G9B6_CLOBO</name>
<evidence type="ECO:0000313" key="3">
    <source>
        <dbReference type="Proteomes" id="UP000006160"/>
    </source>
</evidence>
<feature type="transmembrane region" description="Helical" evidence="1">
    <location>
        <begin position="244"/>
        <end position="266"/>
    </location>
</feature>
<proteinExistence type="predicted"/>
<reference evidence="2 3" key="1">
    <citation type="submission" date="2009-10" db="EMBL/GenBank/DDBJ databases">
        <authorList>
            <person name="Shrivastava S."/>
            <person name="Brinkac L.B."/>
            <person name="Brown J.L."/>
            <person name="Bruce D.B."/>
            <person name="Detter C."/>
            <person name="Green L.D."/>
            <person name="Munk C.A."/>
            <person name="Rogers Y.C."/>
            <person name="Tapia R."/>
            <person name="Saunders E.S."/>
            <person name="Sims D.R."/>
            <person name="Smith L.A."/>
            <person name="Smith T.J."/>
            <person name="Sutton G."/>
            <person name="Brettin T."/>
        </authorList>
    </citation>
    <scope>NUCLEOTIDE SEQUENCE [LARGE SCALE GENOMIC DNA]</scope>
    <source>
        <strain evidence="3">D str. 1873</strain>
    </source>
</reference>
<feature type="transmembrane region" description="Helical" evidence="1">
    <location>
        <begin position="286"/>
        <end position="304"/>
    </location>
</feature>
<feature type="transmembrane region" description="Helical" evidence="1">
    <location>
        <begin position="325"/>
        <end position="348"/>
    </location>
</feature>
<evidence type="ECO:0000256" key="1">
    <source>
        <dbReference type="SAM" id="Phobius"/>
    </source>
</evidence>
<gene>
    <name evidence="2" type="ORF">CLG_B0485</name>
</gene>
<dbReference type="RefSeq" id="WP_004444376.1">
    <property type="nucleotide sequence ID" value="NZ_ACSJ01000001.1"/>
</dbReference>
<evidence type="ECO:0000313" key="2">
    <source>
        <dbReference type="EMBL" id="EES92447.1"/>
    </source>
</evidence>
<feature type="transmembrane region" description="Helical" evidence="1">
    <location>
        <begin position="688"/>
        <end position="709"/>
    </location>
</feature>
<keyword evidence="1" id="KW-0812">Transmembrane</keyword>
<dbReference type="InterPro" id="IPR006541">
    <property type="entry name" value="Bacteriocin_ass"/>
</dbReference>
<dbReference type="AlphaFoldDB" id="A0A9P2G9B6"/>
<dbReference type="Proteomes" id="UP000006160">
    <property type="component" value="Unassembled WGS sequence"/>
</dbReference>
<feature type="transmembrane region" description="Helical" evidence="1">
    <location>
        <begin position="664"/>
        <end position="682"/>
    </location>
</feature>
<sequence length="724" mass="82780">MKKILWICSTIIIILMGFVTYEYTAHEDTVFWENWGSSSICKKIYINNSDIQNKNVENIKKHIIEVSNKHSVCVIKTGYISQNNKLILRKGIHIPADSSISLSVMMKSHKYFDMKNLKDEMVLSTVSNENSVFDAFDDNNVEFMNLKTAWNKYDIDGDYIISSNSDTNLSKFINELSKKTKIPYDNLTVQKNFHAVKMSTASVAYMICIPLILLLYAAINVFYTIIQNKKIAILLLNGLSAKNIWWDLTSPQLFITTLLGLIYNTFLIYKYNPVSSIFVVRLFGELIILLGIQLLVSLLTFIYIKNQKLNNLIKGKRNIKFLRATSKILQLSFLSFGMIVIIFLSGIITDLCAENKLIKIWDKYSNYAILSGISIGNDIESISGKSNKLTDDFSKLYDYVNDKGAYYFSYNKISTDSYKDTEGVSDFVKKNPYEINLLEINKNYFDTLKLKDIKGNNIVINNNDSNTIILIPKDKENESEKINKLIEAYCISNNNNLKDFGYPVNNNSNIKLYYYENINLFNLAPTSNDDAKEIVNPVITIYTKNNMNSLDKSGFQHCGLDNPVKLPLKLLNGANKQALDNIIKKCDLNDNNLRFKSIGDYFANQKAYTKHTMYIGIGICSILFIICSFISWQELAISFEMRKKELAVKKLCGYSLLSKHKKRILLDCIFLILSTFAGVIISHNNLNIYSLVLVLIYISLYVLVEYIIININENKTLNNIIKGA</sequence>
<keyword evidence="1" id="KW-1133">Transmembrane helix</keyword>
<organism evidence="2 3">
    <name type="scientific">Clostridium botulinum D str. 1873</name>
    <dbReference type="NCBI Taxonomy" id="592027"/>
    <lineage>
        <taxon>Bacteria</taxon>
        <taxon>Bacillati</taxon>
        <taxon>Bacillota</taxon>
        <taxon>Clostridia</taxon>
        <taxon>Eubacteriales</taxon>
        <taxon>Clostridiaceae</taxon>
        <taxon>Clostridium</taxon>
    </lineage>
</organism>
<dbReference type="EMBL" id="ACSJ01000001">
    <property type="protein sequence ID" value="EES92447.1"/>
    <property type="molecule type" value="Genomic_DNA"/>
</dbReference>
<keyword evidence="1" id="KW-0472">Membrane</keyword>
<feature type="transmembrane region" description="Helical" evidence="1">
    <location>
        <begin position="613"/>
        <end position="632"/>
    </location>
</feature>
<feature type="transmembrane region" description="Helical" evidence="1">
    <location>
        <begin position="203"/>
        <end position="223"/>
    </location>
</feature>
<accession>A0A9P2G9B6</accession>
<dbReference type="Pfam" id="PF07242">
    <property type="entry name" value="DUF1430"/>
    <property type="match status" value="1"/>
</dbReference>